<dbReference type="EMBL" id="LT629971">
    <property type="protein sequence ID" value="SEH74246.1"/>
    <property type="molecule type" value="Genomic_DNA"/>
</dbReference>
<evidence type="ECO:0000313" key="2">
    <source>
        <dbReference type="EMBL" id="SEH74246.1"/>
    </source>
</evidence>
<dbReference type="SUPFAM" id="SSF81301">
    <property type="entry name" value="Nucleotidyltransferase"/>
    <property type="match status" value="1"/>
</dbReference>
<dbReference type="STRING" id="370526.SAMN04489835_3537"/>
<dbReference type="RefSeq" id="WP_083408257.1">
    <property type="nucleotide sequence ID" value="NZ_LT629971.1"/>
</dbReference>
<dbReference type="InterPro" id="IPR043519">
    <property type="entry name" value="NT_sf"/>
</dbReference>
<sequence length="285" mass="32223">MNIEDSPPWSKSQLRRLGESLLERCAPPEGCPDYNAVMLWHNDLASEVARILTETEWSWKPEQFRLTARSKTVDTLVQKLQRSALKLDRVQDLAGVRIDAEMNLTRQTLLAGEIAHHFGGDQRVTIRDLRQQPHSGYRAVHLWLVVPAGRVEVQIRTNYQSLWANVYEGLADLVGRGIRYDEPHDDPVVQQIVERMHSMSAEIAHDEVVADQLDNMFGQAVQEIVDDVAAGAAEMGVNAPNPHLLDQAIKALSSGSNLEFLARLRQTGDQLRDLRRILNKETEEK</sequence>
<reference evidence="3" key="1">
    <citation type="submission" date="2016-10" db="EMBL/GenBank/DDBJ databases">
        <authorList>
            <person name="Varghese N."/>
            <person name="Submissions S."/>
        </authorList>
    </citation>
    <scope>NUCLEOTIDE SEQUENCE [LARGE SCALE GENOMIC DNA]</scope>
    <source>
        <strain evidence="3">DSM 45405</strain>
    </source>
</reference>
<evidence type="ECO:0000259" key="1">
    <source>
        <dbReference type="SMART" id="SM00954"/>
    </source>
</evidence>
<dbReference type="Proteomes" id="UP000182915">
    <property type="component" value="Chromosome I"/>
</dbReference>
<dbReference type="Pfam" id="PF04607">
    <property type="entry name" value="RelA_SpoT"/>
    <property type="match status" value="1"/>
</dbReference>
<dbReference type="SMART" id="SM00954">
    <property type="entry name" value="RelA_SpoT"/>
    <property type="match status" value="1"/>
</dbReference>
<feature type="domain" description="RelA/SpoT" evidence="1">
    <location>
        <begin position="68"/>
        <end position="178"/>
    </location>
</feature>
<protein>
    <submittedName>
        <fullName evidence="2">PpGpp synthetase catalytic domain-containing protein (RelA/SpoT-type nucleotidyltranferase)</fullName>
    </submittedName>
</protein>
<dbReference type="CDD" id="cd05399">
    <property type="entry name" value="NT_Rel-Spo_like"/>
    <property type="match status" value="1"/>
</dbReference>
<gene>
    <name evidence="2" type="ORF">SAMN04489835_3537</name>
</gene>
<dbReference type="GO" id="GO:0015969">
    <property type="term" value="P:guanosine tetraphosphate metabolic process"/>
    <property type="evidence" value="ECO:0007669"/>
    <property type="project" value="InterPro"/>
</dbReference>
<dbReference type="AlphaFoldDB" id="A0A1H6KRT0"/>
<organism evidence="2 3">
    <name type="scientific">Mycolicibacterium rutilum</name>
    <name type="common">Mycobacterium rutilum</name>
    <dbReference type="NCBI Taxonomy" id="370526"/>
    <lineage>
        <taxon>Bacteria</taxon>
        <taxon>Bacillati</taxon>
        <taxon>Actinomycetota</taxon>
        <taxon>Actinomycetes</taxon>
        <taxon>Mycobacteriales</taxon>
        <taxon>Mycobacteriaceae</taxon>
        <taxon>Mycolicibacterium</taxon>
    </lineage>
</organism>
<dbReference type="InterPro" id="IPR007685">
    <property type="entry name" value="RelA_SpoT"/>
</dbReference>
<accession>A0A1H6KRT0</accession>
<dbReference type="Gene3D" id="3.30.460.10">
    <property type="entry name" value="Beta Polymerase, domain 2"/>
    <property type="match status" value="1"/>
</dbReference>
<name>A0A1H6KRT0_MYCRU</name>
<evidence type="ECO:0000313" key="3">
    <source>
        <dbReference type="Proteomes" id="UP000182915"/>
    </source>
</evidence>
<proteinExistence type="predicted"/>
<keyword evidence="3" id="KW-1185">Reference proteome</keyword>